<protein>
    <submittedName>
        <fullName evidence="1">Uncharacterized protein</fullName>
    </submittedName>
</protein>
<organism evidence="1 2">
    <name type="scientific">Sporosarcina newyorkensis</name>
    <dbReference type="NCBI Taxonomy" id="759851"/>
    <lineage>
        <taxon>Bacteria</taxon>
        <taxon>Bacillati</taxon>
        <taxon>Bacillota</taxon>
        <taxon>Bacilli</taxon>
        <taxon>Bacillales</taxon>
        <taxon>Caryophanaceae</taxon>
        <taxon>Sporosarcina</taxon>
    </lineage>
</organism>
<reference evidence="2" key="1">
    <citation type="submission" date="2017-02" db="EMBL/GenBank/DDBJ databases">
        <authorList>
            <person name="Varghese N."/>
            <person name="Submissions S."/>
        </authorList>
    </citation>
    <scope>NUCLEOTIDE SEQUENCE [LARGE SCALE GENOMIC DNA]</scope>
    <source>
        <strain evidence="2">DSM 23966</strain>
    </source>
</reference>
<dbReference type="AlphaFoldDB" id="A0A1T4XKM6"/>
<evidence type="ECO:0000313" key="1">
    <source>
        <dbReference type="EMBL" id="SKA90077.1"/>
    </source>
</evidence>
<sequence length="63" mass="7337">MENQYTSRFVMDFGSGHVEINLQGDDQNICFKFMLGFISIPSFLNKLFRLWDAETSRAETNLI</sequence>
<dbReference type="Proteomes" id="UP000190042">
    <property type="component" value="Unassembled WGS sequence"/>
</dbReference>
<dbReference type="EMBL" id="FUYJ01000001">
    <property type="protein sequence ID" value="SKA90077.1"/>
    <property type="molecule type" value="Genomic_DNA"/>
</dbReference>
<keyword evidence="2" id="KW-1185">Reference proteome</keyword>
<accession>A0A1T4XKM6</accession>
<evidence type="ECO:0000313" key="2">
    <source>
        <dbReference type="Proteomes" id="UP000190042"/>
    </source>
</evidence>
<name>A0A1T4XKM6_9BACL</name>
<proteinExistence type="predicted"/>
<gene>
    <name evidence="1" type="ORF">SAMN04244570_0926</name>
</gene>